<reference evidence="1 2" key="1">
    <citation type="submission" date="2021-06" db="EMBL/GenBank/DDBJ databases">
        <title>Caerostris darwini draft genome.</title>
        <authorList>
            <person name="Kono N."/>
            <person name="Arakawa K."/>
        </authorList>
    </citation>
    <scope>NUCLEOTIDE SEQUENCE [LARGE SCALE GENOMIC DNA]</scope>
</reference>
<comment type="caution">
    <text evidence="1">The sequence shown here is derived from an EMBL/GenBank/DDBJ whole genome shotgun (WGS) entry which is preliminary data.</text>
</comment>
<proteinExistence type="predicted"/>
<dbReference type="EMBL" id="BPLQ01009646">
    <property type="protein sequence ID" value="GIY45586.1"/>
    <property type="molecule type" value="Genomic_DNA"/>
</dbReference>
<evidence type="ECO:0000313" key="2">
    <source>
        <dbReference type="Proteomes" id="UP001054837"/>
    </source>
</evidence>
<gene>
    <name evidence="1" type="ORF">CDAR_188061</name>
</gene>
<accession>A0AAV4TKJ7</accession>
<evidence type="ECO:0000313" key="1">
    <source>
        <dbReference type="EMBL" id="GIY45586.1"/>
    </source>
</evidence>
<organism evidence="1 2">
    <name type="scientific">Caerostris darwini</name>
    <dbReference type="NCBI Taxonomy" id="1538125"/>
    <lineage>
        <taxon>Eukaryota</taxon>
        <taxon>Metazoa</taxon>
        <taxon>Ecdysozoa</taxon>
        <taxon>Arthropoda</taxon>
        <taxon>Chelicerata</taxon>
        <taxon>Arachnida</taxon>
        <taxon>Araneae</taxon>
        <taxon>Araneomorphae</taxon>
        <taxon>Entelegynae</taxon>
        <taxon>Araneoidea</taxon>
        <taxon>Araneidae</taxon>
        <taxon>Caerostris</taxon>
    </lineage>
</organism>
<keyword evidence="2" id="KW-1185">Reference proteome</keyword>
<dbReference type="Proteomes" id="UP001054837">
    <property type="component" value="Unassembled WGS sequence"/>
</dbReference>
<name>A0AAV4TKJ7_9ARAC</name>
<protein>
    <submittedName>
        <fullName evidence="1">Uncharacterized protein</fullName>
    </submittedName>
</protein>
<dbReference type="AlphaFoldDB" id="A0AAV4TKJ7"/>
<sequence length="94" mass="10914">MNLSQDRNSSREADYLQLIGTRSCIHWRVEESGLILRGQPSAEHHPFSPISVRKELTVRLSTVMEDIRFFFRMKKGLEGTKITQSSQDLRPVRN</sequence>